<proteinExistence type="predicted"/>
<dbReference type="PANTHER" id="PTHR15503">
    <property type="entry name" value="LDOC1 RELATED"/>
    <property type="match status" value="1"/>
</dbReference>
<keyword evidence="2" id="KW-1185">Reference proteome</keyword>
<dbReference type="SUPFAM" id="SSF56672">
    <property type="entry name" value="DNA/RNA polymerases"/>
    <property type="match status" value="1"/>
</dbReference>
<evidence type="ECO:0000313" key="1">
    <source>
        <dbReference type="EMBL" id="MBW0560228.1"/>
    </source>
</evidence>
<dbReference type="PANTHER" id="PTHR15503:SF22">
    <property type="entry name" value="TRANSPOSON TY3-I GAG POLYPROTEIN"/>
    <property type="match status" value="1"/>
</dbReference>
<organism evidence="1 2">
    <name type="scientific">Austropuccinia psidii MF-1</name>
    <dbReference type="NCBI Taxonomy" id="1389203"/>
    <lineage>
        <taxon>Eukaryota</taxon>
        <taxon>Fungi</taxon>
        <taxon>Dikarya</taxon>
        <taxon>Basidiomycota</taxon>
        <taxon>Pucciniomycotina</taxon>
        <taxon>Pucciniomycetes</taxon>
        <taxon>Pucciniales</taxon>
        <taxon>Sphaerophragmiaceae</taxon>
        <taxon>Austropuccinia</taxon>
    </lineage>
</organism>
<gene>
    <name evidence="1" type="ORF">O181_099943</name>
</gene>
<dbReference type="AlphaFoldDB" id="A0A9Q3JBU4"/>
<dbReference type="EMBL" id="AVOT02069284">
    <property type="protein sequence ID" value="MBW0560228.1"/>
    <property type="molecule type" value="Genomic_DNA"/>
</dbReference>
<dbReference type="Gene3D" id="3.10.10.10">
    <property type="entry name" value="HIV Type 1 Reverse Transcriptase, subunit A, domain 1"/>
    <property type="match status" value="1"/>
</dbReference>
<reference evidence="1" key="1">
    <citation type="submission" date="2021-03" db="EMBL/GenBank/DDBJ databases">
        <title>Draft genome sequence of rust myrtle Austropuccinia psidii MF-1, a brazilian biotype.</title>
        <authorList>
            <person name="Quecine M.C."/>
            <person name="Pachon D.M.R."/>
            <person name="Bonatelli M.L."/>
            <person name="Correr F.H."/>
            <person name="Franceschini L.M."/>
            <person name="Leite T.F."/>
            <person name="Margarido G.R.A."/>
            <person name="Almeida C.A."/>
            <person name="Ferrarezi J.A."/>
            <person name="Labate C.A."/>
        </authorList>
    </citation>
    <scope>NUCLEOTIDE SEQUENCE</scope>
    <source>
        <strain evidence="1">MF-1</strain>
    </source>
</reference>
<comment type="caution">
    <text evidence="1">The sequence shown here is derived from an EMBL/GenBank/DDBJ whole genome shotgun (WGS) entry which is preliminary data.</text>
</comment>
<dbReference type="InterPro" id="IPR043128">
    <property type="entry name" value="Rev_trsase/Diguanyl_cyclase"/>
</dbReference>
<dbReference type="Gene3D" id="3.30.70.270">
    <property type="match status" value="1"/>
</dbReference>
<dbReference type="InterPro" id="IPR032567">
    <property type="entry name" value="RTL1-rel"/>
</dbReference>
<accession>A0A9Q3JBU4</accession>
<evidence type="ECO:0008006" key="3">
    <source>
        <dbReference type="Google" id="ProtNLM"/>
    </source>
</evidence>
<dbReference type="Proteomes" id="UP000765509">
    <property type="component" value="Unassembled WGS sequence"/>
</dbReference>
<sequence length="191" mass="21459">MPSKSLLPSRDEVFKQIKDFGEDVAISSLHLIQGDMELPPLSFHASLDEQWDEEEEPEEIKTVLKLVPPAYHQYLDVLSKVKAEKLPTHHTCDHHIKVEGLLPPVGVIYSLSNQESETLQAYISENVEKGLIRPSSSSKGAPVIYVKKKDGGLCLCIDYHKINSVTRKNRYPVPPINQLLTILNVPLSSLR</sequence>
<dbReference type="InterPro" id="IPR043502">
    <property type="entry name" value="DNA/RNA_pol_sf"/>
</dbReference>
<name>A0A9Q3JBU4_9BASI</name>
<protein>
    <recommendedName>
        <fullName evidence="3">Reverse transcriptase domain-containing protein</fullName>
    </recommendedName>
</protein>
<dbReference type="OrthoDB" id="3036073at2759"/>
<evidence type="ECO:0000313" key="2">
    <source>
        <dbReference type="Proteomes" id="UP000765509"/>
    </source>
</evidence>